<dbReference type="PANTHER" id="PTHR30603">
    <property type="entry name" value="RNA POLYMERASE SIGMA FACTOR RPO"/>
    <property type="match status" value="1"/>
</dbReference>
<dbReference type="GO" id="GO:0006352">
    <property type="term" value="P:DNA-templated transcription initiation"/>
    <property type="evidence" value="ECO:0007669"/>
    <property type="project" value="InterPro"/>
</dbReference>
<feature type="domain" description="RNA polymerase sigma-70" evidence="5">
    <location>
        <begin position="80"/>
        <end position="93"/>
    </location>
</feature>
<keyword evidence="1" id="KW-0805">Transcription regulation</keyword>
<keyword evidence="3" id="KW-0238">DNA-binding</keyword>
<dbReference type="Gene3D" id="1.20.120.1810">
    <property type="match status" value="1"/>
</dbReference>
<dbReference type="CDD" id="cd06171">
    <property type="entry name" value="Sigma70_r4"/>
    <property type="match status" value="1"/>
</dbReference>
<keyword evidence="2" id="KW-0731">Sigma factor</keyword>
<dbReference type="Proteomes" id="UP001165405">
    <property type="component" value="Unassembled WGS sequence"/>
</dbReference>
<dbReference type="RefSeq" id="WP_236089241.1">
    <property type="nucleotide sequence ID" value="NZ_JAKGSG010000029.1"/>
</dbReference>
<dbReference type="PRINTS" id="PR00046">
    <property type="entry name" value="SIGMA70FCT"/>
</dbReference>
<dbReference type="GO" id="GO:0003677">
    <property type="term" value="F:DNA binding"/>
    <property type="evidence" value="ECO:0007669"/>
    <property type="project" value="UniProtKB-KW"/>
</dbReference>
<dbReference type="GO" id="GO:0016987">
    <property type="term" value="F:sigma factor activity"/>
    <property type="evidence" value="ECO:0007669"/>
    <property type="project" value="UniProtKB-KW"/>
</dbReference>
<evidence type="ECO:0000313" key="6">
    <source>
        <dbReference type="EMBL" id="MCF4121446.1"/>
    </source>
</evidence>
<dbReference type="Pfam" id="PF04542">
    <property type="entry name" value="Sigma70_r2"/>
    <property type="match status" value="1"/>
</dbReference>
<dbReference type="InterPro" id="IPR013325">
    <property type="entry name" value="RNA_pol_sigma_r2"/>
</dbReference>
<dbReference type="AlphaFoldDB" id="A0AA41QF04"/>
<evidence type="ECO:0000256" key="4">
    <source>
        <dbReference type="ARBA" id="ARBA00023163"/>
    </source>
</evidence>
<dbReference type="EMBL" id="JAKGSG010000029">
    <property type="protein sequence ID" value="MCF4121446.1"/>
    <property type="molecule type" value="Genomic_DNA"/>
</dbReference>
<dbReference type="InterPro" id="IPR013324">
    <property type="entry name" value="RNA_pol_sigma_r3/r4-like"/>
</dbReference>
<protein>
    <submittedName>
        <fullName evidence="6">Sigma-70 family RNA polymerase sigma factor</fullName>
    </submittedName>
</protein>
<dbReference type="InterPro" id="IPR007627">
    <property type="entry name" value="RNA_pol_sigma70_r2"/>
</dbReference>
<evidence type="ECO:0000256" key="1">
    <source>
        <dbReference type="ARBA" id="ARBA00023015"/>
    </source>
</evidence>
<dbReference type="InterPro" id="IPR014284">
    <property type="entry name" value="RNA_pol_sigma-70_dom"/>
</dbReference>
<dbReference type="InterPro" id="IPR050239">
    <property type="entry name" value="Sigma-70_RNA_pol_init_factors"/>
</dbReference>
<organism evidence="6 7">
    <name type="scientific">Antribacter soli</name>
    <dbReference type="NCBI Taxonomy" id="2910976"/>
    <lineage>
        <taxon>Bacteria</taxon>
        <taxon>Bacillati</taxon>
        <taxon>Actinomycetota</taxon>
        <taxon>Actinomycetes</taxon>
        <taxon>Micrococcales</taxon>
        <taxon>Promicromonosporaceae</taxon>
        <taxon>Antribacter</taxon>
    </lineage>
</organism>
<evidence type="ECO:0000256" key="3">
    <source>
        <dbReference type="ARBA" id="ARBA00023125"/>
    </source>
</evidence>
<evidence type="ECO:0000313" key="7">
    <source>
        <dbReference type="Proteomes" id="UP001165405"/>
    </source>
</evidence>
<proteinExistence type="predicted"/>
<dbReference type="SUPFAM" id="SSF88659">
    <property type="entry name" value="Sigma3 and sigma4 domains of RNA polymerase sigma factors"/>
    <property type="match status" value="1"/>
</dbReference>
<comment type="caution">
    <text evidence="6">The sequence shown here is derived from an EMBL/GenBank/DDBJ whole genome shotgun (WGS) entry which is preliminary data.</text>
</comment>
<evidence type="ECO:0000256" key="2">
    <source>
        <dbReference type="ARBA" id="ARBA00023082"/>
    </source>
</evidence>
<dbReference type="Gene3D" id="1.10.10.10">
    <property type="entry name" value="Winged helix-like DNA-binding domain superfamily/Winged helix DNA-binding domain"/>
    <property type="match status" value="1"/>
</dbReference>
<dbReference type="PANTHER" id="PTHR30603:SF47">
    <property type="entry name" value="RNA POLYMERASE SIGMA FACTOR SIGD, CHLOROPLASTIC"/>
    <property type="match status" value="1"/>
</dbReference>
<sequence length="215" mass="23363">MIERTPTLSAVEQSLLLARIADGHAAAGTLAATAVSNSLRLKLEVRVKDGQSARERLVLAHLRLVPDVAATYADSMPFADLLQEGSLGLVRAVESYVPARGSFTAYARRWIRRSIARAIAASSHASDAYATVTTDSPDPERLSLVRRRVHQALAHLDALEARVLELRFGLLDGTVRSLDEIGRRLGVTRERVRQILEIALARLRHVVAPLAPAAA</sequence>
<dbReference type="SUPFAM" id="SSF88946">
    <property type="entry name" value="Sigma2 domain of RNA polymerase sigma factors"/>
    <property type="match status" value="1"/>
</dbReference>
<keyword evidence="4" id="KW-0804">Transcription</keyword>
<dbReference type="InterPro" id="IPR007630">
    <property type="entry name" value="RNA_pol_sigma70_r4"/>
</dbReference>
<dbReference type="InterPro" id="IPR000943">
    <property type="entry name" value="RNA_pol_sigma70"/>
</dbReference>
<accession>A0AA41QF04</accession>
<dbReference type="InterPro" id="IPR036388">
    <property type="entry name" value="WH-like_DNA-bd_sf"/>
</dbReference>
<dbReference type="Pfam" id="PF04545">
    <property type="entry name" value="Sigma70_r4"/>
    <property type="match status" value="1"/>
</dbReference>
<keyword evidence="7" id="KW-1185">Reference proteome</keyword>
<dbReference type="NCBIfam" id="TIGR02937">
    <property type="entry name" value="sigma70-ECF"/>
    <property type="match status" value="1"/>
</dbReference>
<evidence type="ECO:0000259" key="5">
    <source>
        <dbReference type="PROSITE" id="PS00715"/>
    </source>
</evidence>
<name>A0AA41QF04_9MICO</name>
<dbReference type="PROSITE" id="PS00715">
    <property type="entry name" value="SIGMA70_1"/>
    <property type="match status" value="1"/>
</dbReference>
<reference evidence="6" key="1">
    <citation type="submission" date="2022-01" db="EMBL/GenBank/DDBJ databases">
        <title>Antribacter sp. nov., isolated from Guizhou of China.</title>
        <authorList>
            <person name="Chengliang C."/>
            <person name="Ya Z."/>
        </authorList>
    </citation>
    <scope>NUCLEOTIDE SEQUENCE</scope>
    <source>
        <strain evidence="6">KLBMP 9083</strain>
    </source>
</reference>
<gene>
    <name evidence="6" type="ORF">L1785_10680</name>
</gene>